<name>C0PFC7_MAIZE</name>
<dbReference type="EMBL" id="BT066996">
    <property type="protein sequence ID" value="ACN33893.1"/>
    <property type="molecule type" value="mRNA"/>
</dbReference>
<organism evidence="1">
    <name type="scientific">Zea mays</name>
    <name type="common">Maize</name>
    <dbReference type="NCBI Taxonomy" id="4577"/>
    <lineage>
        <taxon>Eukaryota</taxon>
        <taxon>Viridiplantae</taxon>
        <taxon>Streptophyta</taxon>
        <taxon>Embryophyta</taxon>
        <taxon>Tracheophyta</taxon>
        <taxon>Spermatophyta</taxon>
        <taxon>Magnoliopsida</taxon>
        <taxon>Liliopsida</taxon>
        <taxon>Poales</taxon>
        <taxon>Poaceae</taxon>
        <taxon>PACMAD clade</taxon>
        <taxon>Panicoideae</taxon>
        <taxon>Andropogonodae</taxon>
        <taxon>Andropogoneae</taxon>
        <taxon>Tripsacinae</taxon>
        <taxon>Zea</taxon>
    </lineage>
</organism>
<reference evidence="1" key="1">
    <citation type="journal article" date="2009" name="PLoS Genet.">
        <title>Sequencing, mapping, and analysis of 27,455 maize full-length cDNAs.</title>
        <authorList>
            <person name="Soderlund C."/>
            <person name="Descour A."/>
            <person name="Kudrna D."/>
            <person name="Bomhoff M."/>
            <person name="Boyd L."/>
            <person name="Currie J."/>
            <person name="Angelova A."/>
            <person name="Collura K."/>
            <person name="Wissotski M."/>
            <person name="Ashley E."/>
            <person name="Morrow D."/>
            <person name="Fernandes J."/>
            <person name="Walbot V."/>
            <person name="Yu Y."/>
        </authorList>
    </citation>
    <scope>NUCLEOTIDE SEQUENCE</scope>
    <source>
        <strain evidence="1">B73</strain>
    </source>
</reference>
<evidence type="ECO:0000313" key="1">
    <source>
        <dbReference type="EMBL" id="ACN33893.1"/>
    </source>
</evidence>
<sequence>MRIPGVSLWSIFTRLFTPRQSCTQRLKAGPGYHRLMLCFTMRDSQEAIILMKPSCW</sequence>
<protein>
    <submittedName>
        <fullName evidence="1">Uncharacterized protein</fullName>
    </submittedName>
</protein>
<proteinExistence type="evidence at transcript level"/>
<accession>C0PFC7</accession>
<dbReference type="AlphaFoldDB" id="C0PFC7"/>